<name>A0A830HC17_9CHLO</name>
<keyword evidence="2" id="KW-1185">Reference proteome</keyword>
<reference evidence="1" key="1">
    <citation type="submission" date="2020-10" db="EMBL/GenBank/DDBJ databases">
        <title>Unveiling of a novel bifunctional photoreceptor, Dualchrome1, isolated from a cosmopolitan green alga.</title>
        <authorList>
            <person name="Suzuki S."/>
            <person name="Kawachi M."/>
        </authorList>
    </citation>
    <scope>NUCLEOTIDE SEQUENCE</scope>
    <source>
        <strain evidence="1">NIES 2893</strain>
    </source>
</reference>
<dbReference type="EMBL" id="BNJQ01000004">
    <property type="protein sequence ID" value="GHP03131.1"/>
    <property type="molecule type" value="Genomic_DNA"/>
</dbReference>
<protein>
    <submittedName>
        <fullName evidence="1">Uncharacterized protein</fullName>
    </submittedName>
</protein>
<dbReference type="OrthoDB" id="2014733at2759"/>
<accession>A0A830HC17</accession>
<proteinExistence type="predicted"/>
<dbReference type="PANTHER" id="PTHR33874">
    <property type="entry name" value="RING FINGER PROTEIN"/>
    <property type="match status" value="1"/>
</dbReference>
<dbReference type="Proteomes" id="UP000660262">
    <property type="component" value="Unassembled WGS sequence"/>
</dbReference>
<gene>
    <name evidence="1" type="ORF">PPROV_000188600</name>
</gene>
<evidence type="ECO:0000313" key="1">
    <source>
        <dbReference type="EMBL" id="GHP03131.1"/>
    </source>
</evidence>
<evidence type="ECO:0000313" key="2">
    <source>
        <dbReference type="Proteomes" id="UP000660262"/>
    </source>
</evidence>
<comment type="caution">
    <text evidence="1">The sequence shown here is derived from an EMBL/GenBank/DDBJ whole genome shotgun (WGS) entry which is preliminary data.</text>
</comment>
<dbReference type="AlphaFoldDB" id="A0A830HC17"/>
<dbReference type="PANTHER" id="PTHR33874:SF4">
    <property type="entry name" value="EXPRESSED PROTEIN"/>
    <property type="match status" value="1"/>
</dbReference>
<organism evidence="1 2">
    <name type="scientific">Pycnococcus provasolii</name>
    <dbReference type="NCBI Taxonomy" id="41880"/>
    <lineage>
        <taxon>Eukaryota</taxon>
        <taxon>Viridiplantae</taxon>
        <taxon>Chlorophyta</taxon>
        <taxon>Pseudoscourfieldiophyceae</taxon>
        <taxon>Pseudoscourfieldiales</taxon>
        <taxon>Pycnococcaceae</taxon>
        <taxon>Pycnococcus</taxon>
    </lineage>
</organism>
<sequence>MSPPSCPLAPAPHDLGILSRLVAAIQLPASTEAASKYAESRFSTEQGALEVYEGLEERISSPEYEQTLAAAFREEETEHSAELRTPAMALEESFWDAPQSSSPQPSSSSFSEEDSDGFVLVAKDDVLDSMADFIARYLATVPEARSLPPAKLQTALAGTLRELRGKGILRRIFDWGRIVYRTTALTAGAWSLYNNPWLARAVVSAVYATGKTVMSAGMAALPVVLV</sequence>